<feature type="region of interest" description="Disordered" evidence="1">
    <location>
        <begin position="1746"/>
        <end position="1782"/>
    </location>
</feature>
<reference evidence="3" key="1">
    <citation type="journal article" date="2023" name="Mol. Phylogenet. Evol.">
        <title>Genome-scale phylogeny and comparative genomics of the fungal order Sordariales.</title>
        <authorList>
            <person name="Hensen N."/>
            <person name="Bonometti L."/>
            <person name="Westerberg I."/>
            <person name="Brannstrom I.O."/>
            <person name="Guillou S."/>
            <person name="Cros-Aarteil S."/>
            <person name="Calhoun S."/>
            <person name="Haridas S."/>
            <person name="Kuo A."/>
            <person name="Mondo S."/>
            <person name="Pangilinan J."/>
            <person name="Riley R."/>
            <person name="LaButti K."/>
            <person name="Andreopoulos B."/>
            <person name="Lipzen A."/>
            <person name="Chen C."/>
            <person name="Yan M."/>
            <person name="Daum C."/>
            <person name="Ng V."/>
            <person name="Clum A."/>
            <person name="Steindorff A."/>
            <person name="Ohm R.A."/>
            <person name="Martin F."/>
            <person name="Silar P."/>
            <person name="Natvig D.O."/>
            <person name="Lalanne C."/>
            <person name="Gautier V."/>
            <person name="Ament-Velasquez S.L."/>
            <person name="Kruys A."/>
            <person name="Hutchinson M.I."/>
            <person name="Powell A.J."/>
            <person name="Barry K."/>
            <person name="Miller A.N."/>
            <person name="Grigoriev I.V."/>
            <person name="Debuchy R."/>
            <person name="Gladieux P."/>
            <person name="Hiltunen Thoren M."/>
            <person name="Johannesson H."/>
        </authorList>
    </citation>
    <scope>NUCLEOTIDE SEQUENCE</scope>
    <source>
        <strain evidence="3">CBS 333.67</strain>
    </source>
</reference>
<feature type="compositionally biased region" description="Basic and acidic residues" evidence="1">
    <location>
        <begin position="724"/>
        <end position="734"/>
    </location>
</feature>
<feature type="region of interest" description="Disordered" evidence="1">
    <location>
        <begin position="1368"/>
        <end position="1393"/>
    </location>
</feature>
<evidence type="ECO:0000313" key="3">
    <source>
        <dbReference type="EMBL" id="KAK3303338.1"/>
    </source>
</evidence>
<feature type="compositionally biased region" description="Polar residues" evidence="1">
    <location>
        <begin position="1703"/>
        <end position="1719"/>
    </location>
</feature>
<comment type="caution">
    <text evidence="3">The sequence shown here is derived from an EMBL/GenBank/DDBJ whole genome shotgun (WGS) entry which is preliminary data.</text>
</comment>
<feature type="region of interest" description="Disordered" evidence="1">
    <location>
        <begin position="1427"/>
        <end position="1542"/>
    </location>
</feature>
<protein>
    <submittedName>
        <fullName evidence="3">Uncharacterized protein</fullName>
    </submittedName>
</protein>
<feature type="compositionally biased region" description="Acidic residues" evidence="1">
    <location>
        <begin position="1316"/>
        <end position="1342"/>
    </location>
</feature>
<feature type="region of interest" description="Disordered" evidence="1">
    <location>
        <begin position="1082"/>
        <end position="1130"/>
    </location>
</feature>
<feature type="region of interest" description="Disordered" evidence="1">
    <location>
        <begin position="1670"/>
        <end position="1719"/>
    </location>
</feature>
<feature type="compositionally biased region" description="Polar residues" evidence="1">
    <location>
        <begin position="1907"/>
        <end position="1921"/>
    </location>
</feature>
<accession>A0AAJ0GNM8</accession>
<reference evidence="3" key="2">
    <citation type="submission" date="2023-06" db="EMBL/GenBank/DDBJ databases">
        <authorList>
            <consortium name="Lawrence Berkeley National Laboratory"/>
            <person name="Mondo S.J."/>
            <person name="Hensen N."/>
            <person name="Bonometti L."/>
            <person name="Westerberg I."/>
            <person name="Brannstrom I.O."/>
            <person name="Guillou S."/>
            <person name="Cros-Aarteil S."/>
            <person name="Calhoun S."/>
            <person name="Haridas S."/>
            <person name="Kuo A."/>
            <person name="Pangilinan J."/>
            <person name="Riley R."/>
            <person name="Labutti K."/>
            <person name="Andreopoulos B."/>
            <person name="Lipzen A."/>
            <person name="Chen C."/>
            <person name="Yanf M."/>
            <person name="Daum C."/>
            <person name="Ng V."/>
            <person name="Clum A."/>
            <person name="Steindorff A."/>
            <person name="Ohm R."/>
            <person name="Martin F."/>
            <person name="Silar P."/>
            <person name="Natvig D."/>
            <person name="Lalanne C."/>
            <person name="Gautier V."/>
            <person name="Ament-Velasquez S.L."/>
            <person name="Kruys A."/>
            <person name="Hutchinson M.I."/>
            <person name="Powell A.J."/>
            <person name="Barry K."/>
            <person name="Miller A.N."/>
            <person name="Grigoriev I.V."/>
            <person name="Debuchy R."/>
            <person name="Gladieux P."/>
            <person name="Thoren M.H."/>
            <person name="Johannesson H."/>
        </authorList>
    </citation>
    <scope>NUCLEOTIDE SEQUENCE</scope>
    <source>
        <strain evidence="3">CBS 333.67</strain>
    </source>
</reference>
<evidence type="ECO:0000256" key="2">
    <source>
        <dbReference type="SAM" id="Phobius"/>
    </source>
</evidence>
<feature type="compositionally biased region" description="Low complexity" evidence="1">
    <location>
        <begin position="633"/>
        <end position="652"/>
    </location>
</feature>
<feature type="transmembrane region" description="Helical" evidence="2">
    <location>
        <begin position="193"/>
        <end position="215"/>
    </location>
</feature>
<keyword evidence="2" id="KW-0472">Membrane</keyword>
<proteinExistence type="predicted"/>
<feature type="compositionally biased region" description="Basic residues" evidence="1">
    <location>
        <begin position="615"/>
        <end position="632"/>
    </location>
</feature>
<feature type="compositionally biased region" description="Low complexity" evidence="1">
    <location>
        <begin position="1208"/>
        <end position="1220"/>
    </location>
</feature>
<feature type="compositionally biased region" description="Acidic residues" evidence="1">
    <location>
        <begin position="1090"/>
        <end position="1099"/>
    </location>
</feature>
<keyword evidence="2" id="KW-0812">Transmembrane</keyword>
<gene>
    <name evidence="3" type="ORF">B0T15DRAFT_402216</name>
</gene>
<feature type="region of interest" description="Disordered" evidence="1">
    <location>
        <begin position="712"/>
        <end position="741"/>
    </location>
</feature>
<feature type="region of interest" description="Disordered" evidence="1">
    <location>
        <begin position="980"/>
        <end position="1044"/>
    </location>
</feature>
<organism evidence="3 4">
    <name type="scientific">Chaetomium strumarium</name>
    <dbReference type="NCBI Taxonomy" id="1170767"/>
    <lineage>
        <taxon>Eukaryota</taxon>
        <taxon>Fungi</taxon>
        <taxon>Dikarya</taxon>
        <taxon>Ascomycota</taxon>
        <taxon>Pezizomycotina</taxon>
        <taxon>Sordariomycetes</taxon>
        <taxon>Sordariomycetidae</taxon>
        <taxon>Sordariales</taxon>
        <taxon>Chaetomiaceae</taxon>
        <taxon>Chaetomium</taxon>
    </lineage>
</organism>
<feature type="region of interest" description="Disordered" evidence="1">
    <location>
        <begin position="1295"/>
        <end position="1342"/>
    </location>
</feature>
<keyword evidence="4" id="KW-1185">Reference proteome</keyword>
<feature type="transmembrane region" description="Helical" evidence="2">
    <location>
        <begin position="227"/>
        <end position="248"/>
    </location>
</feature>
<feature type="region of interest" description="Disordered" evidence="1">
    <location>
        <begin position="1202"/>
        <end position="1256"/>
    </location>
</feature>
<feature type="transmembrane region" description="Helical" evidence="2">
    <location>
        <begin position="12"/>
        <end position="34"/>
    </location>
</feature>
<dbReference type="GeneID" id="87883975"/>
<feature type="compositionally biased region" description="Basic and acidic residues" evidence="1">
    <location>
        <begin position="1684"/>
        <end position="1694"/>
    </location>
</feature>
<evidence type="ECO:0000313" key="4">
    <source>
        <dbReference type="Proteomes" id="UP001273166"/>
    </source>
</evidence>
<feature type="transmembrane region" description="Helical" evidence="2">
    <location>
        <begin position="148"/>
        <end position="173"/>
    </location>
</feature>
<dbReference type="Proteomes" id="UP001273166">
    <property type="component" value="Unassembled WGS sequence"/>
</dbReference>
<feature type="compositionally biased region" description="Acidic residues" evidence="1">
    <location>
        <begin position="1368"/>
        <end position="1386"/>
    </location>
</feature>
<keyword evidence="2" id="KW-1133">Transmembrane helix</keyword>
<dbReference type="EMBL" id="JAUDZG010000006">
    <property type="protein sequence ID" value="KAK3303338.1"/>
    <property type="molecule type" value="Genomic_DNA"/>
</dbReference>
<feature type="region of interest" description="Disordered" evidence="1">
    <location>
        <begin position="1961"/>
        <end position="1981"/>
    </location>
</feature>
<feature type="transmembrane region" description="Helical" evidence="2">
    <location>
        <begin position="46"/>
        <end position="68"/>
    </location>
</feature>
<dbReference type="RefSeq" id="XP_062719118.1">
    <property type="nucleotide sequence ID" value="XM_062865146.1"/>
</dbReference>
<feature type="compositionally biased region" description="Low complexity" evidence="1">
    <location>
        <begin position="1844"/>
        <end position="1872"/>
    </location>
</feature>
<feature type="compositionally biased region" description="Basic and acidic residues" evidence="1">
    <location>
        <begin position="392"/>
        <end position="406"/>
    </location>
</feature>
<feature type="compositionally biased region" description="Low complexity" evidence="1">
    <location>
        <begin position="1752"/>
        <end position="1782"/>
    </location>
</feature>
<feature type="region of interest" description="Disordered" evidence="1">
    <location>
        <begin position="593"/>
        <end position="678"/>
    </location>
</feature>
<sequence>MAVEGATQALVAAFFFGIVLNAASAALVLYLRGYGVAAACRDSQRLVLVLFLLSAALWAQIDFITILLDVTTSSMPCQIGVIFSSVFDQLARFSIEQFLLWVLNNSNGAKVSVLQLIAQILVLGRFVAGAVFVGFTRPQTDTFCVARTSALPVGILVSALDAAIILLLVVRAYSAGGAVTDTHRGKATNGDRARALMFVLLSLALWTGTSVPLLLGFRALALAIRTALPASGLLVVIISVAGGAGTLLTSRVVTAQPPEAPSPRRINISRDISTSDTDYPPTRFEDLKEAALRSSTTFVNPREAPRAKDPTTGIGWAMGIESGLPNGLKGEPMPPLPISAFSTAAPARKKSLFTSGKGKVTISHPILHENAPQHPLRKIAVVDLAEAAVAERERRNRMHHDEREAAGRPTRQWMSMSPEEGVKRAVSLKRKEVSSVSTRESVFPGALRPGDVAVASTTSAQLSPGGEETRRRSPRPSLPEETAQPRSVSPVQAPGSMRSRSESPPNRPLTLQQPLLKTDIRPSRMLPPSAKAPPPEPTKTPLQRRPTIGLPSNPRARGVQVAEESGSQHRTILFVNNIEYNDPAAVEAIIKGAGNGSTKPAPVAETPGTSDSVVHRPRPIPRRPSLVHRRTKSSGSLIGRGSLLRSTPGSPSQLPPLPPLPTRSATVSVRPHPNDTRSMTLEEKLTFFFPSPPSAKSIKRRSSVPEVPRIPASYLDVDSSPGELTHRQPSDRTTKTSVRTESILDVDEIRRQPARQASGKRASSPIIPDVPVRVSAWTETTYDRSEDDATNWSAMPSPELAVSVPVVHRPGLPASIQMPARKDTQASQLHVPQPTDNRTSSATVPFVLDTSTVPPSECEAAATPERSTWHRRVGDECPTFSVRTRKTRSRKMSPPPPLSLNAVTAKHTIAIQVEPSPLESPGQAIRQIRAQLRKFEELEQQSASPQSATRRLALLEDLEREMGQQAEHWREIKHDIGRDSLSSMQTTSRRESLISAAGSHVASESPRRPGIGAERRASRSIIPSSSTNGNLGIPDVSVRKSASPQLSNWQKRLTEAHMDYMDVQHLRSSNVNLLHLARAQLASPTPPDSDQSDQSDEEVPPVPSLPSKVATEWSRQAQPKRPSLWKPASTEPAASTSLLWAPGLKTGVKTEAPLPGLSVRPAKRTEEAPLRIESSLLWRKPYQAANRSTSGLWRPLWASAAPPAEPITRTPSKMTSSTSPSPKPPRPVTQRPPRRNKRVTLLPDILESPKPLPDRQGTLGIFQFPWGEKSDTASIQARPTMFMAMPGTMTSGGPSLGAAAFKPPEPASGYSSSFFDDYDDEEDDDPILDSDEEDGSDDDGFDETTLWEIASLLKTDSVPSLRSDSVLDDYAEDDSELSSNDDDDNGESPREQIVIGLAEPRELLLEQQQQRDSATIESSTLLMLGEALEARKSPSPSPSKPDARVVGLPANPKASLDAQVPRAEAEPSPMQDRSSGVEARSKQPSAGLWLPPWRADEPSSPTSGGLFVPGPNRSGYRGTSAEPAAKYIPRRPRPAQQSRLDRLSSRELWTPVNRSGESERNWIKQVLVSVSAGFTSTLRRRYQRPQASSGDWMAALHEAIAASKKTLRRVTASGPAEWESALQEAIRLSTRPSPALDPAVRHPVFFGSLAIAATTSSTDAVAVHPAMSAYAAKERPSHAQQADDSLRKESRALEEEGEEGQETSSHASSSNKTILPQSDHPSNAIQAQIEALEQERLFVERAAREEYRRRTTTALSTTATTTTTTTSSTTTPTAPDKTMMTTTTTTTMMMPAGAETVEDLQRRLSAQIRQSLVLAHNPFLSPSSASGSGSGSRGGVGVAVTSVSRSGVATSDVSKTESSSSSSSRSVKSTASGKGKPLLWAASPSRPVSGSSRPGLWTPTPTPRVVNHSSIAPSWQQQGNDAQPPCRRRAMQKGLDPDPVAVGGDFGGVGLWSVATMAGLHREGGSSRSGRGRDWLGSVCV</sequence>
<feature type="compositionally biased region" description="Low complexity" evidence="1">
    <location>
        <begin position="1883"/>
        <end position="1895"/>
    </location>
</feature>
<feature type="transmembrane region" description="Helical" evidence="2">
    <location>
        <begin position="113"/>
        <end position="136"/>
    </location>
</feature>
<feature type="region of interest" description="Disordered" evidence="1">
    <location>
        <begin position="1844"/>
        <end position="1927"/>
    </location>
</feature>
<evidence type="ECO:0000256" key="1">
    <source>
        <dbReference type="SAM" id="MobiDB-lite"/>
    </source>
</evidence>
<feature type="region of interest" description="Disordered" evidence="1">
    <location>
        <begin position="392"/>
        <end position="557"/>
    </location>
</feature>
<name>A0AAJ0GNM8_9PEZI</name>